<dbReference type="PANTHER" id="PTHR46013:SF7">
    <property type="entry name" value="IG-LIKE DOMAIN-CONTAINING PROTEIN"/>
    <property type="match status" value="1"/>
</dbReference>
<dbReference type="PROSITE" id="PS50835">
    <property type="entry name" value="IG_LIKE"/>
    <property type="match status" value="6"/>
</dbReference>
<feature type="domain" description="Ig-like" evidence="1">
    <location>
        <begin position="212"/>
        <end position="306"/>
    </location>
</feature>
<feature type="domain" description="Ig-like" evidence="1">
    <location>
        <begin position="402"/>
        <end position="506"/>
    </location>
</feature>
<dbReference type="OrthoDB" id="6150053at2759"/>
<evidence type="ECO:0000313" key="3">
    <source>
        <dbReference type="Proteomes" id="UP000596742"/>
    </source>
</evidence>
<evidence type="ECO:0000313" key="2">
    <source>
        <dbReference type="EMBL" id="VDI16426.1"/>
    </source>
</evidence>
<dbReference type="Gene3D" id="2.60.40.10">
    <property type="entry name" value="Immunoglobulins"/>
    <property type="match status" value="6"/>
</dbReference>
<dbReference type="SUPFAM" id="SSF48726">
    <property type="entry name" value="Immunoglobulin"/>
    <property type="match status" value="6"/>
</dbReference>
<proteinExistence type="predicted"/>
<name>A0A8B6DBX2_MYTGA</name>
<gene>
    <name evidence="2" type="ORF">MGAL_10B056296</name>
</gene>
<accession>A0A8B6DBX2</accession>
<sequence>MMVKQFIVTLDVPEVEIDDGFVVDYGDTFIINCSISATHQITTVYWQKDSNGIVSRLEKGLAGTKGITIDNPSLTINFASMTDSGMDTCIAFTSFGLGKSKAANITVHGGLPVINTPQTNFTVIYGSSITMECMVTAFPKLKHVNWQRNVSGILTILNDGAVGTGGISTNNPSLTIKYTNLADVGIYQCSASNAVGTERSDAMYLTVIGGIPIVTIPLANYSSDYGTEVTIECSVAAIPDVNKIFWEKSVNGEKTSINARTFGIRGSIVNNPSLTILNATLTDIGDYTCFAENTVGIGMSQTTYLNVHGGIPHVRIGALVYNAIFGSKLDLHCDVTAKPEHSLVYWERKRNEIISTINSQAIGTTGITPNTPSLTLQFSTFSDIGTYTCVAANAIGIRQSHPTIVTITGGLPVAIIQRKHYIANYGDTLTIQCNVTSIPTYTKLFWQKILEGSITNITAEYQGISGANLTNPSLTIQFVTTSDAGLYVCIAVNAIGIGKSSECNVTIIADIPFVIIETNMQTAFVGFSFEIQCSIQSKPMYTYVYWTRSNNATITVLVPGTVGYEGMTAQNPNLFIPKVDIFMSGEYRCLAINELGTGQSSSTSLTVEYNNEVLDVSTTQYETIQQK</sequence>
<dbReference type="AlphaFoldDB" id="A0A8B6DBX2"/>
<dbReference type="EMBL" id="UYJE01003084">
    <property type="protein sequence ID" value="VDI16426.1"/>
    <property type="molecule type" value="Genomic_DNA"/>
</dbReference>
<organism evidence="2 3">
    <name type="scientific">Mytilus galloprovincialis</name>
    <name type="common">Mediterranean mussel</name>
    <dbReference type="NCBI Taxonomy" id="29158"/>
    <lineage>
        <taxon>Eukaryota</taxon>
        <taxon>Metazoa</taxon>
        <taxon>Spiralia</taxon>
        <taxon>Lophotrochozoa</taxon>
        <taxon>Mollusca</taxon>
        <taxon>Bivalvia</taxon>
        <taxon>Autobranchia</taxon>
        <taxon>Pteriomorphia</taxon>
        <taxon>Mytilida</taxon>
        <taxon>Mytiloidea</taxon>
        <taxon>Mytilidae</taxon>
        <taxon>Mytilinae</taxon>
        <taxon>Mytilus</taxon>
    </lineage>
</organism>
<feature type="non-terminal residue" evidence="2">
    <location>
        <position position="627"/>
    </location>
</feature>
<dbReference type="InterPro" id="IPR007110">
    <property type="entry name" value="Ig-like_dom"/>
</dbReference>
<feature type="domain" description="Ig-like" evidence="1">
    <location>
        <begin position="112"/>
        <end position="206"/>
    </location>
</feature>
<dbReference type="InterPro" id="IPR013783">
    <property type="entry name" value="Ig-like_fold"/>
</dbReference>
<feature type="domain" description="Ig-like" evidence="1">
    <location>
        <begin position="312"/>
        <end position="393"/>
    </location>
</feature>
<feature type="domain" description="Ig-like" evidence="1">
    <location>
        <begin position="13"/>
        <end position="106"/>
    </location>
</feature>
<dbReference type="CDD" id="cd00096">
    <property type="entry name" value="Ig"/>
    <property type="match status" value="2"/>
</dbReference>
<reference evidence="2" key="1">
    <citation type="submission" date="2018-11" db="EMBL/GenBank/DDBJ databases">
        <authorList>
            <person name="Alioto T."/>
            <person name="Alioto T."/>
        </authorList>
    </citation>
    <scope>NUCLEOTIDE SEQUENCE</scope>
</reference>
<dbReference type="Proteomes" id="UP000596742">
    <property type="component" value="Unassembled WGS sequence"/>
</dbReference>
<dbReference type="InterPro" id="IPR036179">
    <property type="entry name" value="Ig-like_dom_sf"/>
</dbReference>
<comment type="caution">
    <text evidence="2">The sequence shown here is derived from an EMBL/GenBank/DDBJ whole genome shotgun (WGS) entry which is preliminary data.</text>
</comment>
<protein>
    <recommendedName>
        <fullName evidence="1">Ig-like domain-containing protein</fullName>
    </recommendedName>
</protein>
<dbReference type="SMART" id="SM00408">
    <property type="entry name" value="IGc2"/>
    <property type="match status" value="6"/>
</dbReference>
<keyword evidence="3" id="KW-1185">Reference proteome</keyword>
<dbReference type="InterPro" id="IPR003599">
    <property type="entry name" value="Ig_sub"/>
</dbReference>
<dbReference type="InterPro" id="IPR003598">
    <property type="entry name" value="Ig_sub2"/>
</dbReference>
<dbReference type="Pfam" id="PF13927">
    <property type="entry name" value="Ig_3"/>
    <property type="match status" value="4"/>
</dbReference>
<dbReference type="PANTHER" id="PTHR46013">
    <property type="entry name" value="VASCULAR CELL ADHESION MOLECULE 1"/>
    <property type="match status" value="1"/>
</dbReference>
<evidence type="ECO:0000259" key="1">
    <source>
        <dbReference type="PROSITE" id="PS50835"/>
    </source>
</evidence>
<dbReference type="SMART" id="SM00409">
    <property type="entry name" value="IG"/>
    <property type="match status" value="6"/>
</dbReference>
<feature type="domain" description="Ig-like" evidence="1">
    <location>
        <begin position="512"/>
        <end position="606"/>
    </location>
</feature>